<keyword evidence="2 7" id="KW-0812">Transmembrane</keyword>
<dbReference type="AlphaFoldDB" id="D3IP52"/>
<dbReference type="EMBL" id="GQ169277">
    <property type="protein sequence ID" value="ADC43802.1"/>
    <property type="molecule type" value="Genomic_DNA"/>
</dbReference>
<comment type="subcellular location">
    <subcellularLocation>
        <location evidence="1">Mitochondrion membrane</location>
    </subcellularLocation>
</comment>
<dbReference type="EMBL" id="GQ169276">
    <property type="protein sequence ID" value="ADC43801.1"/>
    <property type="molecule type" value="Genomic_DNA"/>
</dbReference>
<geneLocation type="mitochondrion" evidence="9"/>
<feature type="domain" description="ATP synthase YMF19-like N-terminal" evidence="8">
    <location>
        <begin position="2"/>
        <end position="49"/>
    </location>
</feature>
<evidence type="ECO:0000256" key="5">
    <source>
        <dbReference type="ARBA" id="ARBA00023136"/>
    </source>
</evidence>
<reference evidence="9" key="1">
    <citation type="journal article" date="2010" name="Mol. Phylogenet. Evol.">
        <title>Molecular evidence of cryptic speciation in the "cosmopolitan" excavating sponge Cliona celata (Porifera, Clionaidae).</title>
        <authorList>
            <person name="Xavier J.R."/>
            <person name="Rachello-Dolmen P.G."/>
            <person name="Parra-Velandia F."/>
            <person name="Schonberg C.H."/>
            <person name="Breeuwer J.A."/>
            <person name="van Soest R.W."/>
        </authorList>
    </citation>
    <scope>NUCLEOTIDE SEQUENCE</scope>
</reference>
<feature type="transmembrane region" description="Helical" evidence="7">
    <location>
        <begin position="12"/>
        <end position="32"/>
    </location>
</feature>
<dbReference type="EMBL" id="GQ169278">
    <property type="protein sequence ID" value="ADC43803.1"/>
    <property type="molecule type" value="Genomic_DNA"/>
</dbReference>
<proteinExistence type="predicted"/>
<evidence type="ECO:0000313" key="9">
    <source>
        <dbReference type="EMBL" id="ADC43800.1"/>
    </source>
</evidence>
<evidence type="ECO:0000256" key="1">
    <source>
        <dbReference type="ARBA" id="ARBA00004325"/>
    </source>
</evidence>
<organism evidence="9">
    <name type="scientific">Cliona aff. celata JRX-2009</name>
    <dbReference type="NCBI Taxonomy" id="662481"/>
    <lineage>
        <taxon>Eukaryota</taxon>
        <taxon>Metazoa</taxon>
        <taxon>Porifera</taxon>
        <taxon>Demospongiae</taxon>
        <taxon>Heteroscleromorpha</taxon>
        <taxon>Clionaida</taxon>
        <taxon>Clionaidae</taxon>
        <taxon>Cliona</taxon>
    </lineage>
</organism>
<gene>
    <name evidence="9" type="primary">atp8</name>
</gene>
<keyword evidence="6" id="KW-0066">ATP synthesis</keyword>
<dbReference type="GO" id="GO:0031966">
    <property type="term" value="C:mitochondrial membrane"/>
    <property type="evidence" value="ECO:0007669"/>
    <property type="project" value="UniProtKB-SubCell"/>
</dbReference>
<protein>
    <submittedName>
        <fullName evidence="9">Atp8</fullName>
    </submittedName>
</protein>
<dbReference type="Pfam" id="PF02326">
    <property type="entry name" value="YMF19"/>
    <property type="match status" value="1"/>
</dbReference>
<evidence type="ECO:0000256" key="7">
    <source>
        <dbReference type="SAM" id="Phobius"/>
    </source>
</evidence>
<keyword evidence="3 7" id="KW-1133">Transmembrane helix</keyword>
<keyword evidence="5 7" id="KW-0472">Membrane</keyword>
<evidence type="ECO:0000256" key="6">
    <source>
        <dbReference type="ARBA" id="ARBA00023310"/>
    </source>
</evidence>
<accession>D3IP52</accession>
<evidence type="ECO:0000256" key="4">
    <source>
        <dbReference type="ARBA" id="ARBA00023128"/>
    </source>
</evidence>
<dbReference type="EMBL" id="GQ169275">
    <property type="protein sequence ID" value="ADC43800.1"/>
    <property type="molecule type" value="Genomic_DNA"/>
</dbReference>
<dbReference type="InterPro" id="IPR003319">
    <property type="entry name" value="YMF19-like_N"/>
</dbReference>
<evidence type="ECO:0000259" key="8">
    <source>
        <dbReference type="Pfam" id="PF02326"/>
    </source>
</evidence>
<sequence>MPQIDVVAYFTQYIWTLISLLLLFSFVVLIILPRIQQQLALRAQAEVSSKEYTILVKGKAETGPIVIFKTILNLDYEN</sequence>
<evidence type="ECO:0000256" key="3">
    <source>
        <dbReference type="ARBA" id="ARBA00022989"/>
    </source>
</evidence>
<evidence type="ECO:0000256" key="2">
    <source>
        <dbReference type="ARBA" id="ARBA00022692"/>
    </source>
</evidence>
<name>D3IP52_9METZ</name>
<keyword evidence="4 9" id="KW-0496">Mitochondrion</keyword>
<dbReference type="GO" id="GO:0006754">
    <property type="term" value="P:ATP biosynthetic process"/>
    <property type="evidence" value="ECO:0007669"/>
    <property type="project" value="UniProtKB-KW"/>
</dbReference>